<gene>
    <name evidence="2" type="ORF">BDK61_3363</name>
</gene>
<keyword evidence="3" id="KW-1185">Reference proteome</keyword>
<name>A0A495RA04_9EURY</name>
<feature type="transmembrane region" description="Helical" evidence="1">
    <location>
        <begin position="245"/>
        <end position="266"/>
    </location>
</feature>
<reference evidence="2 3" key="1">
    <citation type="submission" date="2018-10" db="EMBL/GenBank/DDBJ databases">
        <title>Genomic Encyclopedia of Archaeal and Bacterial Type Strains, Phase II (KMG-II): from individual species to whole genera.</title>
        <authorList>
            <person name="Goeker M."/>
        </authorList>
    </citation>
    <scope>NUCLEOTIDE SEQUENCE [LARGE SCALE GENOMIC DNA]</scope>
    <source>
        <strain evidence="2 3">DSM 11927</strain>
    </source>
</reference>
<feature type="transmembrane region" description="Helical" evidence="1">
    <location>
        <begin position="201"/>
        <end position="225"/>
    </location>
</feature>
<accession>A0A495RA04</accession>
<proteinExistence type="predicted"/>
<keyword evidence="1" id="KW-1133">Transmembrane helix</keyword>
<evidence type="ECO:0000256" key="1">
    <source>
        <dbReference type="SAM" id="Phobius"/>
    </source>
</evidence>
<keyword evidence="1" id="KW-0812">Transmembrane</keyword>
<comment type="caution">
    <text evidence="2">The sequence shown here is derived from an EMBL/GenBank/DDBJ whole genome shotgun (WGS) entry which is preliminary data.</text>
</comment>
<feature type="transmembrane region" description="Helical" evidence="1">
    <location>
        <begin position="21"/>
        <end position="43"/>
    </location>
</feature>
<sequence length="282" mass="29348">MALHTGDALRRGIDDVTSESGLLVMGVFLLYNLGNTVASSSLMEVLFDELMPQGTPSGAGGPAGAGSPGFSMADFVGPFSLDLAAPVAVVLLLVFLVFGQLVKFWGIRLFAEQSEIRSDNASERAVMAAVLGGGIAIVMFAISMSSTFFQLNGQAILSLVASIGSVLASLVVGLALVYLLQAIALYDGGYVQTIKHCVARFMDAPAQIIVLLFILFLLGIIPGIPSTASVISVVLPGSFDLPSQSVLQVASMVLNAPVQAFGLAVITDAYVQVRADQDDDGF</sequence>
<protein>
    <submittedName>
        <fullName evidence="2">Uncharacterized protein</fullName>
    </submittedName>
</protein>
<feature type="transmembrane region" description="Helical" evidence="1">
    <location>
        <begin position="155"/>
        <end position="180"/>
    </location>
</feature>
<dbReference type="AlphaFoldDB" id="A0A495RA04"/>
<feature type="transmembrane region" description="Helical" evidence="1">
    <location>
        <begin position="83"/>
        <end position="105"/>
    </location>
</feature>
<keyword evidence="1" id="KW-0472">Membrane</keyword>
<dbReference type="RefSeq" id="WP_121303752.1">
    <property type="nucleotide sequence ID" value="NZ_RBWW01000001.1"/>
</dbReference>
<dbReference type="Proteomes" id="UP000268233">
    <property type="component" value="Unassembled WGS sequence"/>
</dbReference>
<organism evidence="2 3">
    <name type="scientific">Haloarcula quadrata</name>
    <dbReference type="NCBI Taxonomy" id="182779"/>
    <lineage>
        <taxon>Archaea</taxon>
        <taxon>Methanobacteriati</taxon>
        <taxon>Methanobacteriota</taxon>
        <taxon>Stenosarchaea group</taxon>
        <taxon>Halobacteria</taxon>
        <taxon>Halobacteriales</taxon>
        <taxon>Haloarculaceae</taxon>
        <taxon>Haloarcula</taxon>
    </lineage>
</organism>
<evidence type="ECO:0000313" key="2">
    <source>
        <dbReference type="EMBL" id="RKS83966.1"/>
    </source>
</evidence>
<feature type="transmembrane region" description="Helical" evidence="1">
    <location>
        <begin position="126"/>
        <end position="149"/>
    </location>
</feature>
<evidence type="ECO:0000313" key="3">
    <source>
        <dbReference type="Proteomes" id="UP000268233"/>
    </source>
</evidence>
<dbReference type="EMBL" id="RBWW01000001">
    <property type="protein sequence ID" value="RKS83966.1"/>
    <property type="molecule type" value="Genomic_DNA"/>
</dbReference>